<accession>A0A8T0MW09</accession>
<dbReference type="PANTHER" id="PTHR36799:SF2">
    <property type="entry name" value="PROTEIN CHLORORESPIRATORY REDUCTION 42, CHLOROPLASTIC"/>
    <property type="match status" value="1"/>
</dbReference>
<keyword evidence="2" id="KW-1185">Reference proteome</keyword>
<dbReference type="GO" id="GO:0010258">
    <property type="term" value="P:NADH dehydrogenase complex (plastoquinone) assembly"/>
    <property type="evidence" value="ECO:0007669"/>
    <property type="project" value="InterPro"/>
</dbReference>
<evidence type="ECO:0000313" key="1">
    <source>
        <dbReference type="EMBL" id="KAG2541197.1"/>
    </source>
</evidence>
<dbReference type="OrthoDB" id="2020429at2759"/>
<dbReference type="EMBL" id="CM029054">
    <property type="protein sequence ID" value="KAG2541197.1"/>
    <property type="molecule type" value="Genomic_DNA"/>
</dbReference>
<comment type="caution">
    <text evidence="1">The sequence shown here is derived from an EMBL/GenBank/DDBJ whole genome shotgun (WGS) entry which is preliminary data.</text>
</comment>
<protein>
    <recommendedName>
        <fullName evidence="3">Chlororespiratory reduction 42</fullName>
    </recommendedName>
</protein>
<dbReference type="Proteomes" id="UP000823388">
    <property type="component" value="Chromosome 9N"/>
</dbReference>
<evidence type="ECO:0000313" key="2">
    <source>
        <dbReference type="Proteomes" id="UP000823388"/>
    </source>
</evidence>
<dbReference type="InterPro" id="IPR021495">
    <property type="entry name" value="CRR42-like"/>
</dbReference>
<evidence type="ECO:0008006" key="3">
    <source>
        <dbReference type="Google" id="ProtNLM"/>
    </source>
</evidence>
<dbReference type="PANTHER" id="PTHR36799">
    <property type="match status" value="1"/>
</dbReference>
<organism evidence="1 2">
    <name type="scientific">Panicum virgatum</name>
    <name type="common">Blackwell switchgrass</name>
    <dbReference type="NCBI Taxonomy" id="38727"/>
    <lineage>
        <taxon>Eukaryota</taxon>
        <taxon>Viridiplantae</taxon>
        <taxon>Streptophyta</taxon>
        <taxon>Embryophyta</taxon>
        <taxon>Tracheophyta</taxon>
        <taxon>Spermatophyta</taxon>
        <taxon>Magnoliopsida</taxon>
        <taxon>Liliopsida</taxon>
        <taxon>Poales</taxon>
        <taxon>Poaceae</taxon>
        <taxon>PACMAD clade</taxon>
        <taxon>Panicoideae</taxon>
        <taxon>Panicodae</taxon>
        <taxon>Paniceae</taxon>
        <taxon>Panicinae</taxon>
        <taxon>Panicum</taxon>
        <taxon>Panicum sect. Hiantes</taxon>
    </lineage>
</organism>
<dbReference type="Pfam" id="PF11347">
    <property type="entry name" value="CRR42-like"/>
    <property type="match status" value="1"/>
</dbReference>
<proteinExistence type="predicted"/>
<reference evidence="1" key="1">
    <citation type="submission" date="2020-05" db="EMBL/GenBank/DDBJ databases">
        <title>WGS assembly of Panicum virgatum.</title>
        <authorList>
            <person name="Lovell J.T."/>
            <person name="Jenkins J."/>
            <person name="Shu S."/>
            <person name="Juenger T.E."/>
            <person name="Schmutz J."/>
        </authorList>
    </citation>
    <scope>NUCLEOTIDE SEQUENCE</scope>
    <source>
        <strain evidence="1">AP13</strain>
    </source>
</reference>
<sequence>MAASASASVGRMLQPLFAVPSSFVSPPQQVPTFPVRRRPGGVAVRCAPNGGVAPADDTKLKLKVGSPIVILEAPVMLKTAASVPSLRHNGGQVKPGDVGRIMARKPKDVWAVRLAVGTYLLDGKFFRPLDAGEEDDGSPDE</sequence>
<dbReference type="AlphaFoldDB" id="A0A8T0MW09"/>
<name>A0A8T0MW09_PANVG</name>
<gene>
    <name evidence="1" type="ORF">PVAP13_9NG609600</name>
</gene>